<keyword evidence="2" id="KW-1185">Reference proteome</keyword>
<evidence type="ECO:0000313" key="1">
    <source>
        <dbReference type="EMBL" id="BBF23739.1"/>
    </source>
</evidence>
<dbReference type="Proteomes" id="UP000271003">
    <property type="component" value="Chromosome"/>
</dbReference>
<dbReference type="AlphaFoldDB" id="A0A2Z6IB90"/>
<proteinExistence type="predicted"/>
<reference evidence="1 2" key="1">
    <citation type="journal article" date="2018" name="Int. J. Syst. Evol. Microbiol.">
        <title>Mesosutterella multiformis gen. nov., sp. nov., a member of the family Sutterellaceae and Sutterella megalosphaeroides sp. nov., isolated from human faeces.</title>
        <authorList>
            <person name="Sakamoto M."/>
            <person name="Ikeyama N."/>
            <person name="Kunihiro T."/>
            <person name="Iino T."/>
            <person name="Yuki M."/>
            <person name="Ohkuma M."/>
        </authorList>
    </citation>
    <scope>NUCLEOTIDE SEQUENCE [LARGE SCALE GENOMIC DNA]</scope>
    <source>
        <strain evidence="1 2">6FBBBH3</strain>
    </source>
</reference>
<name>A0A2Z6IB90_9BURK</name>
<accession>A0A2Z6IB90</accession>
<dbReference type="KEGG" id="sutt:SUTMEG_16300"/>
<dbReference type="EMBL" id="AP018786">
    <property type="protein sequence ID" value="BBF23739.1"/>
    <property type="molecule type" value="Genomic_DNA"/>
</dbReference>
<gene>
    <name evidence="1" type="ORF">SUTMEG_16300</name>
</gene>
<protein>
    <submittedName>
        <fullName evidence="1">Uncharacterized protein</fullName>
    </submittedName>
</protein>
<sequence>MEKLKGGLAVAGFAHGKSCGPEMLGDKLANARFVVGDEDEGLGHKCLANLRRCKKAVRQPARSVVKARVAAVEA</sequence>
<organism evidence="1 2">
    <name type="scientific">Sutterella megalosphaeroides</name>
    <dbReference type="NCBI Taxonomy" id="2494234"/>
    <lineage>
        <taxon>Bacteria</taxon>
        <taxon>Pseudomonadati</taxon>
        <taxon>Pseudomonadota</taxon>
        <taxon>Betaproteobacteria</taxon>
        <taxon>Burkholderiales</taxon>
        <taxon>Sutterellaceae</taxon>
        <taxon>Sutterella</taxon>
    </lineage>
</organism>
<evidence type="ECO:0000313" key="2">
    <source>
        <dbReference type="Proteomes" id="UP000271003"/>
    </source>
</evidence>